<evidence type="ECO:0000313" key="8">
    <source>
        <dbReference type="Proteomes" id="UP000215441"/>
    </source>
</evidence>
<dbReference type="SUPFAM" id="SSF55718">
    <property type="entry name" value="SCP-like"/>
    <property type="match status" value="1"/>
</dbReference>
<dbReference type="RefSeq" id="WP_094291768.1">
    <property type="nucleotide sequence ID" value="NZ_NOIG01000014.1"/>
</dbReference>
<protein>
    <submittedName>
        <fullName evidence="7">Alkyl/aryl-sulfatase</fullName>
    </submittedName>
</protein>
<dbReference type="Gene3D" id="1.25.40.880">
    <property type="entry name" value="Alkyl sulfatase, dimerisation domain"/>
    <property type="match status" value="1"/>
</dbReference>
<dbReference type="Gene3D" id="3.30.1050.10">
    <property type="entry name" value="SCP2 sterol-binding domain"/>
    <property type="match status" value="1"/>
</dbReference>
<evidence type="ECO:0000256" key="1">
    <source>
        <dbReference type="ARBA" id="ARBA00022723"/>
    </source>
</evidence>
<proteinExistence type="inferred from homology"/>
<keyword evidence="2" id="KW-0378">Hydrolase</keyword>
<dbReference type="InterPro" id="IPR001279">
    <property type="entry name" value="Metallo-B-lactamas"/>
</dbReference>
<dbReference type="CDD" id="cd07710">
    <property type="entry name" value="arylsulfatase_Sdsa1-like_MBL-fold"/>
    <property type="match status" value="1"/>
</dbReference>
<gene>
    <name evidence="7" type="ORF">CBY09_22325</name>
</gene>
<keyword evidence="3" id="KW-0862">Zinc</keyword>
<dbReference type="Proteomes" id="UP000215441">
    <property type="component" value="Unassembled WGS sequence"/>
</dbReference>
<organism evidence="7 8">
    <name type="scientific">Acidovorax kalamii</name>
    <dbReference type="NCBI Taxonomy" id="2004485"/>
    <lineage>
        <taxon>Bacteria</taxon>
        <taxon>Pseudomonadati</taxon>
        <taxon>Pseudomonadota</taxon>
        <taxon>Betaproteobacteria</taxon>
        <taxon>Burkholderiales</taxon>
        <taxon>Comamonadaceae</taxon>
        <taxon>Acidovorax</taxon>
    </lineage>
</organism>
<dbReference type="Pfam" id="PF14864">
    <property type="entry name" value="Alkyl_sulf_C"/>
    <property type="match status" value="1"/>
</dbReference>
<dbReference type="GO" id="GO:0046872">
    <property type="term" value="F:metal ion binding"/>
    <property type="evidence" value="ECO:0007669"/>
    <property type="project" value="UniProtKB-KW"/>
</dbReference>
<dbReference type="Pfam" id="PF00753">
    <property type="entry name" value="Lactamase_B"/>
    <property type="match status" value="1"/>
</dbReference>
<reference evidence="7 8" key="1">
    <citation type="submission" date="2017-07" db="EMBL/GenBank/DDBJ databases">
        <title>Acidovorax KNDSW TSA 6 genome sequence and assembly.</title>
        <authorList>
            <person name="Mayilraj S."/>
        </authorList>
    </citation>
    <scope>NUCLEOTIDE SEQUENCE [LARGE SCALE GENOMIC DNA]</scope>
    <source>
        <strain evidence="7 8">KNDSW-TSA6</strain>
    </source>
</reference>
<dbReference type="Pfam" id="PF14863">
    <property type="entry name" value="Alkyl_sulf_dimr"/>
    <property type="match status" value="1"/>
</dbReference>
<dbReference type="OrthoDB" id="9815874at2"/>
<comment type="similarity">
    <text evidence="4">Belongs to the metallo-beta-lactamase superfamily. Type III sulfatase family.</text>
</comment>
<evidence type="ECO:0000256" key="4">
    <source>
        <dbReference type="ARBA" id="ARBA00033751"/>
    </source>
</evidence>
<dbReference type="InterPro" id="IPR029228">
    <property type="entry name" value="Alkyl_sulf_dimr"/>
</dbReference>
<dbReference type="EMBL" id="NOIG01000014">
    <property type="protein sequence ID" value="OYD47966.1"/>
    <property type="molecule type" value="Genomic_DNA"/>
</dbReference>
<dbReference type="GO" id="GO:0018741">
    <property type="term" value="F:linear primary-alkylsulfatase activity"/>
    <property type="evidence" value="ECO:0007669"/>
    <property type="project" value="InterPro"/>
</dbReference>
<dbReference type="InterPro" id="IPR052195">
    <property type="entry name" value="Bact_Alkyl/Aryl-Sulfatase"/>
</dbReference>
<evidence type="ECO:0000256" key="2">
    <source>
        <dbReference type="ARBA" id="ARBA00022801"/>
    </source>
</evidence>
<dbReference type="Gene3D" id="3.60.15.30">
    <property type="entry name" value="Metallo-beta-lactamase domain"/>
    <property type="match status" value="1"/>
</dbReference>
<dbReference type="InterPro" id="IPR036866">
    <property type="entry name" value="RibonucZ/Hydroxyglut_hydro"/>
</dbReference>
<dbReference type="InterPro" id="IPR029229">
    <property type="entry name" value="Alkyl_sulf_C"/>
</dbReference>
<evidence type="ECO:0000256" key="3">
    <source>
        <dbReference type="ARBA" id="ARBA00022833"/>
    </source>
</evidence>
<dbReference type="SUPFAM" id="SSF56281">
    <property type="entry name" value="Metallo-hydrolase/oxidoreductase"/>
    <property type="match status" value="1"/>
</dbReference>
<dbReference type="GO" id="GO:0018909">
    <property type="term" value="P:dodecyl sulfate metabolic process"/>
    <property type="evidence" value="ECO:0007669"/>
    <property type="project" value="InterPro"/>
</dbReference>
<sequence length="657" mass="70953">MRTLSLCAALTLPLWLGLAPATFAQVADVRQDATAATRARQAASLGTLDVNAPASFEDARRGLIATPSGQVRNAQGQVVWDFDALRFAQGEAPPTVHPSLWRQARLNQTPGLYQVHEGIWQLRGFDLANLTLIQGRTGWIVVDPLTTQETAAAALAFARQHLGAQPVSGLVFTHSHVDHFGGALGVLTAQDAQARGVPIVAPVGFMEEATSENVLLGPAMSRRAGFMYGSQLPRDARGVVDNGLGMAVAAGRIGILPPTVLIDQPTQALDIDGVRFVFHNVPGSEAPAEMVFELPDLRAFGAAELVSQTLHNLYTLRGAKVRDALAWSRYIDGAIAHASRADVVFLQHGWPVWGRERIDTFMTTQRDTYRYLHDQTVRLLNAGLTPGEIAEAVQLPSTLAAQWASRGYYGTVKHNVRAVAQFYLGWFDAHPATLDPLPPVEAARRYVALAGGADAAVAAARQAYNAGDYRWAAELLRHVLLADSNNAAAKDLMARSFEQMGYAAESAPWRNFYLTGAQELRQGPAPRNASAPRSAVADMLMQTPIPQFLDAMAASLNGPRADGLRLAVALRFTDAQENHGLWIENAVLHHRPGTPPWPAAATLVLTKPAFLRLMNGQATPQELATAGALRIEGDAQALRQLMALLDKPARDFPIMTR</sequence>
<dbReference type="InterPro" id="IPR044097">
    <property type="entry name" value="Bds1/SdsA1_MBL-fold"/>
</dbReference>
<feature type="signal peptide" evidence="5">
    <location>
        <begin position="1"/>
        <end position="24"/>
    </location>
</feature>
<dbReference type="PANTHER" id="PTHR43223">
    <property type="entry name" value="ALKYL/ARYL-SULFATASE"/>
    <property type="match status" value="1"/>
</dbReference>
<dbReference type="FunFam" id="3.60.15.30:FF:000001">
    <property type="entry name" value="Alkyl/aryl-sulfatase BDS1"/>
    <property type="match status" value="1"/>
</dbReference>
<keyword evidence="1" id="KW-0479">Metal-binding</keyword>
<evidence type="ECO:0000313" key="7">
    <source>
        <dbReference type="EMBL" id="OYD47966.1"/>
    </source>
</evidence>
<dbReference type="SMART" id="SM00849">
    <property type="entry name" value="Lactamase_B"/>
    <property type="match status" value="1"/>
</dbReference>
<dbReference type="GO" id="GO:0046983">
    <property type="term" value="F:protein dimerization activity"/>
    <property type="evidence" value="ECO:0007669"/>
    <property type="project" value="InterPro"/>
</dbReference>
<keyword evidence="5" id="KW-0732">Signal</keyword>
<feature type="domain" description="Metallo-beta-lactamase" evidence="6">
    <location>
        <begin position="127"/>
        <end position="348"/>
    </location>
</feature>
<dbReference type="PANTHER" id="PTHR43223:SF1">
    <property type="entry name" value="ALKYL_ARYL-SULFATASE BDS1"/>
    <property type="match status" value="1"/>
</dbReference>
<comment type="caution">
    <text evidence="7">The sequence shown here is derived from an EMBL/GenBank/DDBJ whole genome shotgun (WGS) entry which is preliminary data.</text>
</comment>
<evidence type="ECO:0000259" key="6">
    <source>
        <dbReference type="SMART" id="SM00849"/>
    </source>
</evidence>
<keyword evidence="8" id="KW-1185">Reference proteome</keyword>
<feature type="chain" id="PRO_5012692141" evidence="5">
    <location>
        <begin position="25"/>
        <end position="657"/>
    </location>
</feature>
<dbReference type="InterPro" id="IPR038536">
    <property type="entry name" value="Alkyl/aryl-sulf_dimr_sf"/>
</dbReference>
<dbReference type="InterPro" id="IPR036527">
    <property type="entry name" value="SCP2_sterol-bd_dom_sf"/>
</dbReference>
<evidence type="ECO:0000256" key="5">
    <source>
        <dbReference type="SAM" id="SignalP"/>
    </source>
</evidence>
<name>A0A235EFZ8_9BURK</name>
<dbReference type="AlphaFoldDB" id="A0A235EFZ8"/>
<accession>A0A235EFZ8</accession>